<organism evidence="3 4">
    <name type="scientific">Nocardia otitidiscaviarum</name>
    <dbReference type="NCBI Taxonomy" id="1823"/>
    <lineage>
        <taxon>Bacteria</taxon>
        <taxon>Bacillati</taxon>
        <taxon>Actinomycetota</taxon>
        <taxon>Actinomycetes</taxon>
        <taxon>Mycobacteriales</taxon>
        <taxon>Nocardiaceae</taxon>
        <taxon>Nocardia</taxon>
    </lineage>
</organism>
<accession>A0A379JIZ8</accession>
<feature type="coiled-coil region" evidence="1">
    <location>
        <begin position="140"/>
        <end position="188"/>
    </location>
</feature>
<keyword evidence="1" id="KW-0175">Coiled coil</keyword>
<dbReference type="EMBL" id="UGRY01000004">
    <property type="protein sequence ID" value="SUD48231.1"/>
    <property type="molecule type" value="Genomic_DNA"/>
</dbReference>
<feature type="compositionally biased region" description="Basic and acidic residues" evidence="2">
    <location>
        <begin position="395"/>
        <end position="405"/>
    </location>
</feature>
<dbReference type="STRING" id="1406858.GCA_000710895_03624"/>
<feature type="compositionally biased region" description="Basic and acidic residues" evidence="2">
    <location>
        <begin position="331"/>
        <end position="342"/>
    </location>
</feature>
<feature type="compositionally biased region" description="Low complexity" evidence="2">
    <location>
        <begin position="201"/>
        <end position="213"/>
    </location>
</feature>
<evidence type="ECO:0000256" key="2">
    <source>
        <dbReference type="SAM" id="MobiDB-lite"/>
    </source>
</evidence>
<gene>
    <name evidence="3" type="ORF">NCTC1934_05559</name>
</gene>
<feature type="compositionally biased region" description="Pro residues" evidence="2">
    <location>
        <begin position="414"/>
        <end position="424"/>
    </location>
</feature>
<dbReference type="AlphaFoldDB" id="A0A379JIZ8"/>
<protein>
    <submittedName>
        <fullName evidence="3">Uncharacterized protein</fullName>
    </submittedName>
</protein>
<evidence type="ECO:0000313" key="4">
    <source>
        <dbReference type="Proteomes" id="UP000255467"/>
    </source>
</evidence>
<feature type="compositionally biased region" description="Low complexity" evidence="2">
    <location>
        <begin position="234"/>
        <end position="252"/>
    </location>
</feature>
<name>A0A379JIZ8_9NOCA</name>
<proteinExistence type="predicted"/>
<feature type="compositionally biased region" description="Low complexity" evidence="2">
    <location>
        <begin position="280"/>
        <end position="304"/>
    </location>
</feature>
<dbReference type="Proteomes" id="UP000255467">
    <property type="component" value="Unassembled WGS sequence"/>
</dbReference>
<feature type="region of interest" description="Disordered" evidence="2">
    <location>
        <begin position="196"/>
        <end position="451"/>
    </location>
</feature>
<reference evidence="3 4" key="1">
    <citation type="submission" date="2018-06" db="EMBL/GenBank/DDBJ databases">
        <authorList>
            <consortium name="Pathogen Informatics"/>
            <person name="Doyle S."/>
        </authorList>
    </citation>
    <scope>NUCLEOTIDE SEQUENCE [LARGE SCALE GENOMIC DNA]</scope>
    <source>
        <strain evidence="3 4">NCTC1934</strain>
    </source>
</reference>
<feature type="compositionally biased region" description="Pro residues" evidence="2">
    <location>
        <begin position="320"/>
        <end position="329"/>
    </location>
</feature>
<evidence type="ECO:0000256" key="1">
    <source>
        <dbReference type="SAM" id="Coils"/>
    </source>
</evidence>
<evidence type="ECO:0000313" key="3">
    <source>
        <dbReference type="EMBL" id="SUD48231.1"/>
    </source>
</evidence>
<keyword evidence="4" id="KW-1185">Reference proteome</keyword>
<sequence>MHWDQMTDTVEDLRKRATRLRRGVGQLGVLESIIDAADGPWLGAMDADGRGAAELRMHLVGRYRLTVVVTSAGKISHVQLNTPVAGAAGERVLSPKPALRKGWDEHEKMPKQPAWLDYVVEWVENASGAVGRHAIVEWRLRGADRQLAAMNDTIDTLRANLVEREAARDELAAEVAGLRAELITLVEELEGVISRSRAEDAAATANDAVTPETSEPEAPPAVPENLAQEAESSPTPRAAGPQPPAAEAGTPERTANADPVPLPTASGQVPPTPEPESRTTRPTPAPESRTTRPTPESEAVPAPSESEHTPRSPAHVSESLPPPRTPGSRPPVREADSPERTPDAGPQSHSAEVGQAPPTPEPETTRPVFESEGTPFPPVSDHSPRTFAATAQETRAPDMTRHAPDAELASAAPPAVPPSVPELPPHASVGDAPEHGDGSVGAGAEPGSFRL</sequence>